<evidence type="ECO:0000313" key="2">
    <source>
        <dbReference type="Proteomes" id="UP001496674"/>
    </source>
</evidence>
<evidence type="ECO:0000313" key="1">
    <source>
        <dbReference type="EMBL" id="BEG99199.1"/>
    </source>
</evidence>
<name>A0ABM8IC71_9BACE</name>
<keyword evidence="2" id="KW-1185">Reference proteome</keyword>
<dbReference type="EMBL" id="AP028055">
    <property type="protein sequence ID" value="BEG99199.1"/>
    <property type="molecule type" value="Genomic_DNA"/>
</dbReference>
<gene>
    <name evidence="1" type="ORF">BSYN_14640</name>
</gene>
<evidence type="ECO:0008006" key="3">
    <source>
        <dbReference type="Google" id="ProtNLM"/>
    </source>
</evidence>
<accession>A0ABM8IC71</accession>
<proteinExistence type="predicted"/>
<reference evidence="1 2" key="1">
    <citation type="submission" date="2023-04" db="EMBL/GenBank/DDBJ databases">
        <title>Draft genome sequence of acteroides sedimenti strain YN3PY1.</title>
        <authorList>
            <person name="Yoshida N."/>
        </authorList>
    </citation>
    <scope>NUCLEOTIDE SEQUENCE [LARGE SCALE GENOMIC DNA]</scope>
    <source>
        <strain evidence="1 2">YN3PY1</strain>
    </source>
</reference>
<organism evidence="1 2">
    <name type="scientific">Bacteroides sedimenti</name>
    <dbReference type="NCBI Taxonomy" id="2136147"/>
    <lineage>
        <taxon>Bacteria</taxon>
        <taxon>Pseudomonadati</taxon>
        <taxon>Bacteroidota</taxon>
        <taxon>Bacteroidia</taxon>
        <taxon>Bacteroidales</taxon>
        <taxon>Bacteroidaceae</taxon>
        <taxon>Bacteroides</taxon>
    </lineage>
</organism>
<protein>
    <recommendedName>
        <fullName evidence="3">PQQ-binding-like beta-propeller repeat protein</fullName>
    </recommendedName>
</protein>
<dbReference type="SUPFAM" id="SSF101898">
    <property type="entry name" value="NHL repeat"/>
    <property type="match status" value="1"/>
</dbReference>
<dbReference type="RefSeq" id="WP_353329567.1">
    <property type="nucleotide sequence ID" value="NZ_AP028055.1"/>
</dbReference>
<dbReference type="Proteomes" id="UP001496674">
    <property type="component" value="Chromosome"/>
</dbReference>
<sequence>MKHGIFFALVLIVNVCTGRAQSLYKDYKLKEANFIYQDSANGEKAIGDYEPTSLIGLNDGSLVVSTQFSISFPSQDKTPLKYDSTYFARSKVYMEKSHVSSGSIFKLNGRFEKEWEIVFRDKRVCKINLCSDSTIIAVAEKVEMDRFWIAKMDLSGKVIWEKEYRNNHEVSVADVVLDSLNNIYVLTESNRIIPVQLKRLEFGYKRLEFFKMAEMDDDLYLIKISPEGKKIWTATLDNRKNFETFGYRLIQAGDRIYASSSYDGFRKNIKYEGRNVFELNTKGRLLNRYETLHNSLLFFENGLISGTTSGDGPVKVFRNVFKDSLELCSINAPAEINHSRFIKGINVIESKYLLGTCNYSQGYFLMKLNKDYLCKEYWIDEEYKECRPVDFTVLSDGSVVILGTKWIKVDNCFHNYTNLIKLSIN</sequence>